<evidence type="ECO:0000313" key="1">
    <source>
        <dbReference type="EMBL" id="PSS02178.1"/>
    </source>
</evidence>
<dbReference type="Proteomes" id="UP000241462">
    <property type="component" value="Unassembled WGS sequence"/>
</dbReference>
<sequence length="171" mass="19364">MSVAVAKDTCMYPSFTIVKFLHWGRGHALYQVWSPFPSPMPTQSPKSPENKNAECSLSLSLYSIQSVRVSEVCVFVQRIDLSDRRRRIAAPPSRDSDCSCTSLPGHSVGAEILGYGEQMSRTVAISIHWQVGNMLARQNRPVLWIWICCVGKNLARYLQDEGLHPEWRTRQ</sequence>
<keyword evidence="2" id="KW-1185">Reference proteome</keyword>
<accession>A0A2T3AKI1</accession>
<protein>
    <submittedName>
        <fullName evidence="1">Uncharacterized protein</fullName>
    </submittedName>
</protein>
<dbReference type="EMBL" id="KZ678379">
    <property type="protein sequence ID" value="PSS02178.1"/>
    <property type="molecule type" value="Genomic_DNA"/>
</dbReference>
<proteinExistence type="predicted"/>
<gene>
    <name evidence="1" type="ORF">BD289DRAFT_272209</name>
</gene>
<organism evidence="1 2">
    <name type="scientific">Coniella lustricola</name>
    <dbReference type="NCBI Taxonomy" id="2025994"/>
    <lineage>
        <taxon>Eukaryota</taxon>
        <taxon>Fungi</taxon>
        <taxon>Dikarya</taxon>
        <taxon>Ascomycota</taxon>
        <taxon>Pezizomycotina</taxon>
        <taxon>Sordariomycetes</taxon>
        <taxon>Sordariomycetidae</taxon>
        <taxon>Diaporthales</taxon>
        <taxon>Schizoparmaceae</taxon>
        <taxon>Coniella</taxon>
    </lineage>
</organism>
<reference evidence="1 2" key="1">
    <citation type="journal article" date="2018" name="Mycol. Prog.">
        <title>Coniella lustricola, a new species from submerged detritus.</title>
        <authorList>
            <person name="Raudabaugh D.B."/>
            <person name="Iturriaga T."/>
            <person name="Carver A."/>
            <person name="Mondo S."/>
            <person name="Pangilinan J."/>
            <person name="Lipzen A."/>
            <person name="He G."/>
            <person name="Amirebrahimi M."/>
            <person name="Grigoriev I.V."/>
            <person name="Miller A.N."/>
        </authorList>
    </citation>
    <scope>NUCLEOTIDE SEQUENCE [LARGE SCALE GENOMIC DNA]</scope>
    <source>
        <strain evidence="1 2">B22-T-1</strain>
    </source>
</reference>
<dbReference type="InParanoid" id="A0A2T3AKI1"/>
<name>A0A2T3AKI1_9PEZI</name>
<evidence type="ECO:0000313" key="2">
    <source>
        <dbReference type="Proteomes" id="UP000241462"/>
    </source>
</evidence>
<dbReference type="AlphaFoldDB" id="A0A2T3AKI1"/>